<dbReference type="PROSITE" id="PS50190">
    <property type="entry name" value="SEC7"/>
    <property type="match status" value="1"/>
</dbReference>
<accession>A0A1V9ZGM1</accession>
<dbReference type="PROSITE" id="PS51498">
    <property type="entry name" value="MABP"/>
    <property type="match status" value="1"/>
</dbReference>
<dbReference type="InterPro" id="IPR023394">
    <property type="entry name" value="Sec7_C_sf"/>
</dbReference>
<dbReference type="STRING" id="1202772.A0A1V9ZGM1"/>
<dbReference type="InterPro" id="IPR011993">
    <property type="entry name" value="PH-like_dom_sf"/>
</dbReference>
<keyword evidence="6" id="KW-1185">Reference proteome</keyword>
<dbReference type="SUPFAM" id="SSF50729">
    <property type="entry name" value="PH domain-like"/>
    <property type="match status" value="1"/>
</dbReference>
<dbReference type="GO" id="GO:0032012">
    <property type="term" value="P:regulation of ARF protein signal transduction"/>
    <property type="evidence" value="ECO:0007669"/>
    <property type="project" value="InterPro"/>
</dbReference>
<dbReference type="Pfam" id="PF01369">
    <property type="entry name" value="Sec7"/>
    <property type="match status" value="1"/>
</dbReference>
<dbReference type="Gene3D" id="2.30.29.30">
    <property type="entry name" value="Pleckstrin-homology domain (PH domain)/Phosphotyrosine-binding domain (PTB)"/>
    <property type="match status" value="1"/>
</dbReference>
<dbReference type="InterPro" id="IPR035999">
    <property type="entry name" value="Sec7_dom_sf"/>
</dbReference>
<proteinExistence type="predicted"/>
<feature type="region of interest" description="Disordered" evidence="1">
    <location>
        <begin position="1"/>
        <end position="30"/>
    </location>
</feature>
<feature type="region of interest" description="Disordered" evidence="1">
    <location>
        <begin position="904"/>
        <end position="925"/>
    </location>
</feature>
<sequence>MDAMRPSSPAHERSASLAAPGCPHPPTHERSASAAVVMRTDPTQCDVHSLVALSAEEAPLAEHVQALLKETDLDPTGFQGLRDICLQTLQPNALLSHALQHHAAAAAVNAAHAAEESSVVQAQKSPVATKAKQGYTLWRAFKAKELAGGDTDQPDDIVMSVAAPISDLLVVFSGDITPEDFEKIEKSPSGIKADFNRGRRGQFVYLCFKRDAASLSVGSKRPPISEVLLLYPERGEHLPPNYEYVLRRGVPANLNTVCRLLCGRFLTFVGQGVSNEKLYLCYKRSATSYLTDIALIVPKKGEKVPYGYVRRSQNLFHRSGHSYMKIDKSVSGQAFVDSNSNMEVAICYKKQTPSANVTIKIGFLETFKPLWWQATMLDVAARAKEATEKLPLGEFYGRHGNAKDTEIRAETPTTDEPSIAPVQVKPVGETPVGGHDSKLLLLIKYLYPLLYACHIRHGHVATHALKALEACLKYDLLQAHMLQHDAMLLTALTQTINTSCQQAVKDRFPTALTLFAVMVREYSAAMSPLVLHECLKALLFVNDFDDGSARSTLEDLIHAVMAGLPEVPPAAPPTPADFFTNLVTALSDDVVMMVEIARVNENALSISKGHASIYSTGYCQELQACVQPFLATNVSRKCTGGADAACLVYHLIATLVKYATKRNCSGQDQNFEGDCVSVRNTLRLLDVALLSGSPGFKDHLFFGQQIRRFICSAVNAACLMWSESVLGACLSVVSTLWNHYRRHLKIELALLFENVFLRILRATPAVAGAAQARVLDELTPWFQLPHNVIEIFLNFDMDRQFVQQWKVFEQFVAVLCAITETSCANAEDIDEHAPAIGERAMTTLLAILRSLMDASGHAHLILSNDRTRILSMAKGGWELDETSEPAEEAPTLTELGAPLLLTRKSSSSDKGKDGKLGSGYGSTVRERNELQKKSQQLLKRGMEIAETKSFKKALEYLIAMGLIQETPRDITSFLRIYHTFFDEGAIGDYLGEGDEEFKLHVRLTYARAISFTGMTLVEALRHYLTNGGFKLPGEAQKIARMVEAFAQCYFDDAHDAAFASSDTIMILAYSIIMLNTDLHNPQVKKNKMSKEQFVKNNRGIDNGNDVAKALLEDIYDDILANPIQLKGLAYTMAKQDRSTTSNADAEVEKFHVTLAKSVTQSEDLMKDLAHTKYTFNFFGVDASISPDLVKVLFERVWFHFLALSTTILSNHQADVAIVLQCLDMLRYAMSTCLFLEMPVERQAFSNQLTKVKSSAFVKAEAAPDADPDWLTTIDRDAATADPWKVIGDIHVYVTKLKESIEKRKTVETLTSVVKRINHSQVYLHDTTHFVREGDLVKKCRTGRNRLYRFFLFNDQLLYADKSTISGNWNAHQSLRLRLTRLADIPDSLMLRHAFQILNPIKTFTVVAESAAAKAEWMWAIEEAIAEANKKTNRIARRLTHHHGKKRENINLIAEAAKAAAEPPASVPPEIKPPVAEPVETTHQLWLFQVQV</sequence>
<gene>
    <name evidence="5" type="ORF">ACHHYP_12691</name>
</gene>
<dbReference type="Pfam" id="PF12783">
    <property type="entry name" value="Sec7-like_HUS"/>
    <property type="match status" value="1"/>
</dbReference>
<comment type="caution">
    <text evidence="5">The sequence shown here is derived from an EMBL/GenBank/DDBJ whole genome shotgun (WGS) entry which is preliminary data.</text>
</comment>
<dbReference type="CDD" id="cd00171">
    <property type="entry name" value="Sec7"/>
    <property type="match status" value="1"/>
</dbReference>
<dbReference type="Gene3D" id="1.10.220.20">
    <property type="match status" value="1"/>
</dbReference>
<dbReference type="Proteomes" id="UP000243579">
    <property type="component" value="Unassembled WGS sequence"/>
</dbReference>
<feature type="domain" description="MABP" evidence="4">
    <location>
        <begin position="162"/>
        <end position="352"/>
    </location>
</feature>
<dbReference type="FunFam" id="1.10.1000.11:FF:000002">
    <property type="entry name" value="Cytohesin 1"/>
    <property type="match status" value="1"/>
</dbReference>
<dbReference type="InterPro" id="IPR032691">
    <property type="entry name" value="Mon2/Sec7/BIG1-like_HUS"/>
</dbReference>
<dbReference type="GO" id="GO:0005737">
    <property type="term" value="C:cytoplasm"/>
    <property type="evidence" value="ECO:0007669"/>
    <property type="project" value="UniProtKB-ARBA"/>
</dbReference>
<dbReference type="SMART" id="SM00222">
    <property type="entry name" value="Sec7"/>
    <property type="match status" value="1"/>
</dbReference>
<organism evidence="5 6">
    <name type="scientific">Achlya hypogyna</name>
    <name type="common">Oomycete</name>
    <name type="synonym">Protoachlya hypogyna</name>
    <dbReference type="NCBI Taxonomy" id="1202772"/>
    <lineage>
        <taxon>Eukaryota</taxon>
        <taxon>Sar</taxon>
        <taxon>Stramenopiles</taxon>
        <taxon>Oomycota</taxon>
        <taxon>Saprolegniomycetes</taxon>
        <taxon>Saprolegniales</taxon>
        <taxon>Achlyaceae</taxon>
        <taxon>Achlya</taxon>
    </lineage>
</organism>
<dbReference type="InterPro" id="IPR001849">
    <property type="entry name" value="PH_domain"/>
</dbReference>
<evidence type="ECO:0000259" key="3">
    <source>
        <dbReference type="PROSITE" id="PS50190"/>
    </source>
</evidence>
<evidence type="ECO:0000259" key="2">
    <source>
        <dbReference type="PROSITE" id="PS50003"/>
    </source>
</evidence>
<feature type="compositionally biased region" description="Basic and acidic residues" evidence="1">
    <location>
        <begin position="906"/>
        <end position="915"/>
    </location>
</feature>
<reference evidence="5 6" key="1">
    <citation type="journal article" date="2014" name="Genome Biol. Evol.">
        <title>The secreted proteins of Achlya hypogyna and Thraustotheca clavata identify the ancestral oomycete secretome and reveal gene acquisitions by horizontal gene transfer.</title>
        <authorList>
            <person name="Misner I."/>
            <person name="Blouin N."/>
            <person name="Leonard G."/>
            <person name="Richards T.A."/>
            <person name="Lane C.E."/>
        </authorList>
    </citation>
    <scope>NUCLEOTIDE SEQUENCE [LARGE SCALE GENOMIC DNA]</scope>
    <source>
        <strain evidence="5 6">ATCC 48635</strain>
    </source>
</reference>
<dbReference type="Pfam" id="PF00169">
    <property type="entry name" value="PH"/>
    <property type="match status" value="1"/>
</dbReference>
<dbReference type="PROSITE" id="PS50003">
    <property type="entry name" value="PH_DOMAIN"/>
    <property type="match status" value="1"/>
</dbReference>
<dbReference type="Gene3D" id="2.100.10.50">
    <property type="match status" value="1"/>
</dbReference>
<feature type="domain" description="PH" evidence="2">
    <location>
        <begin position="1328"/>
        <end position="1425"/>
    </location>
</feature>
<evidence type="ECO:0000259" key="4">
    <source>
        <dbReference type="PROSITE" id="PS51498"/>
    </source>
</evidence>
<dbReference type="PANTHER" id="PTHR10663">
    <property type="entry name" value="GUANYL-NUCLEOTIDE EXCHANGE FACTOR"/>
    <property type="match status" value="1"/>
</dbReference>
<dbReference type="Gene3D" id="1.10.1000.11">
    <property type="entry name" value="Arf Nucleotide-binding Site Opener,domain 2"/>
    <property type="match status" value="1"/>
</dbReference>
<dbReference type="SUPFAM" id="SSF48425">
    <property type="entry name" value="Sec7 domain"/>
    <property type="match status" value="1"/>
</dbReference>
<dbReference type="OrthoDB" id="430364at2759"/>
<dbReference type="InterPro" id="IPR000904">
    <property type="entry name" value="Sec7_dom"/>
</dbReference>
<evidence type="ECO:0000313" key="5">
    <source>
        <dbReference type="EMBL" id="OQR97144.1"/>
    </source>
</evidence>
<name>A0A1V9ZGM1_ACHHY</name>
<dbReference type="SMART" id="SM00233">
    <property type="entry name" value="PH"/>
    <property type="match status" value="1"/>
</dbReference>
<evidence type="ECO:0000313" key="6">
    <source>
        <dbReference type="Proteomes" id="UP000243579"/>
    </source>
</evidence>
<feature type="domain" description="SEC7" evidence="3">
    <location>
        <begin position="927"/>
        <end position="1121"/>
    </location>
</feature>
<evidence type="ECO:0000256" key="1">
    <source>
        <dbReference type="SAM" id="MobiDB-lite"/>
    </source>
</evidence>
<dbReference type="InterPro" id="IPR023341">
    <property type="entry name" value="MABP"/>
</dbReference>
<dbReference type="GO" id="GO:0005085">
    <property type="term" value="F:guanyl-nucleotide exchange factor activity"/>
    <property type="evidence" value="ECO:0007669"/>
    <property type="project" value="InterPro"/>
</dbReference>
<protein>
    <submittedName>
        <fullName evidence="5">Brefeldin A-inhibited guanine nucleotide-exchange protein</fullName>
    </submittedName>
</protein>
<dbReference type="PANTHER" id="PTHR10663:SF395">
    <property type="entry name" value="SEC7 DOMAIN CONTAINING PROTEIN"/>
    <property type="match status" value="1"/>
</dbReference>
<dbReference type="EMBL" id="JNBR01000122">
    <property type="protein sequence ID" value="OQR97144.1"/>
    <property type="molecule type" value="Genomic_DNA"/>
</dbReference>